<reference evidence="2 3" key="1">
    <citation type="journal article" date="2019" name="Genome Biol. Evol.">
        <title>Insights into the evolution of the New World diploid cottons (Gossypium, subgenus Houzingenia) based on genome sequencing.</title>
        <authorList>
            <person name="Grover C.E."/>
            <person name="Arick M.A. 2nd"/>
            <person name="Thrash A."/>
            <person name="Conover J.L."/>
            <person name="Sanders W.S."/>
            <person name="Peterson D.G."/>
            <person name="Frelichowski J.E."/>
            <person name="Scheffler J.A."/>
            <person name="Scheffler B.E."/>
            <person name="Wendel J.F."/>
        </authorList>
    </citation>
    <scope>NUCLEOTIDE SEQUENCE [LARGE SCALE GENOMIC DNA]</scope>
    <source>
        <strain evidence="2">27</strain>
        <tissue evidence="2">Leaf</tissue>
    </source>
</reference>
<dbReference type="InterPro" id="IPR036397">
    <property type="entry name" value="RNaseH_sf"/>
</dbReference>
<accession>A0A7J8RCD1</accession>
<evidence type="ECO:0000313" key="2">
    <source>
        <dbReference type="EMBL" id="MBA0611441.1"/>
    </source>
</evidence>
<dbReference type="InterPro" id="IPR044730">
    <property type="entry name" value="RNase_H-like_dom_plant"/>
</dbReference>
<dbReference type="Proteomes" id="UP000593561">
    <property type="component" value="Unassembled WGS sequence"/>
</dbReference>
<dbReference type="Gene3D" id="3.30.420.10">
    <property type="entry name" value="Ribonuclease H-like superfamily/Ribonuclease H"/>
    <property type="match status" value="1"/>
</dbReference>
<protein>
    <recommendedName>
        <fullName evidence="1">RNase H type-1 domain-containing protein</fullName>
    </recommendedName>
</protein>
<evidence type="ECO:0000313" key="3">
    <source>
        <dbReference type="Proteomes" id="UP000593561"/>
    </source>
</evidence>
<feature type="domain" description="RNase H type-1" evidence="1">
    <location>
        <begin position="20"/>
        <end position="84"/>
    </location>
</feature>
<dbReference type="GO" id="GO:0004523">
    <property type="term" value="F:RNA-DNA hybrid ribonuclease activity"/>
    <property type="evidence" value="ECO:0007669"/>
    <property type="project" value="InterPro"/>
</dbReference>
<organism evidence="2 3">
    <name type="scientific">Gossypium davidsonii</name>
    <name type="common">Davidson's cotton</name>
    <name type="synonym">Gossypium klotzschianum subsp. davidsonii</name>
    <dbReference type="NCBI Taxonomy" id="34287"/>
    <lineage>
        <taxon>Eukaryota</taxon>
        <taxon>Viridiplantae</taxon>
        <taxon>Streptophyta</taxon>
        <taxon>Embryophyta</taxon>
        <taxon>Tracheophyta</taxon>
        <taxon>Spermatophyta</taxon>
        <taxon>Magnoliopsida</taxon>
        <taxon>eudicotyledons</taxon>
        <taxon>Gunneridae</taxon>
        <taxon>Pentapetalae</taxon>
        <taxon>rosids</taxon>
        <taxon>malvids</taxon>
        <taxon>Malvales</taxon>
        <taxon>Malvaceae</taxon>
        <taxon>Malvoideae</taxon>
        <taxon>Gossypium</taxon>
    </lineage>
</organism>
<comment type="caution">
    <text evidence="2">The sequence shown here is derived from an EMBL/GenBank/DDBJ whole genome shotgun (WGS) entry which is preliminary data.</text>
</comment>
<dbReference type="EMBL" id="JABFAC010000004">
    <property type="protein sequence ID" value="MBA0611441.1"/>
    <property type="molecule type" value="Genomic_DNA"/>
</dbReference>
<proteinExistence type="predicted"/>
<gene>
    <name evidence="2" type="ORF">Godav_012129</name>
</gene>
<keyword evidence="3" id="KW-1185">Reference proteome</keyword>
<dbReference type="Pfam" id="PF13456">
    <property type="entry name" value="RVT_3"/>
    <property type="match status" value="1"/>
</dbReference>
<dbReference type="CDD" id="cd06222">
    <property type="entry name" value="RNase_H_like"/>
    <property type="match status" value="1"/>
</dbReference>
<dbReference type="AlphaFoldDB" id="A0A7J8RCD1"/>
<dbReference type="GO" id="GO:0003676">
    <property type="term" value="F:nucleic acid binding"/>
    <property type="evidence" value="ECO:0007669"/>
    <property type="project" value="InterPro"/>
</dbReference>
<evidence type="ECO:0000259" key="1">
    <source>
        <dbReference type="Pfam" id="PF13456"/>
    </source>
</evidence>
<name>A0A7J8RCD1_GOSDV</name>
<sequence>MAKDSRNASVGGVVCDPVGNWGYKRATIQTDNLEVVRALTVEWSKDLGITLIRRIQRVMNYEGQWEIIYVPKNCNLSADRLAKLSLAWQSSLQNFDVLSDDVLEALTCVVLLSN</sequence>
<dbReference type="InterPro" id="IPR002156">
    <property type="entry name" value="RNaseH_domain"/>
</dbReference>